<feature type="transmembrane region" description="Helical" evidence="6">
    <location>
        <begin position="78"/>
        <end position="96"/>
    </location>
</feature>
<feature type="transmembrane region" description="Helical" evidence="6">
    <location>
        <begin position="194"/>
        <end position="214"/>
    </location>
</feature>
<feature type="transmembrane region" description="Helical" evidence="6">
    <location>
        <begin position="304"/>
        <end position="324"/>
    </location>
</feature>
<evidence type="ECO:0000256" key="4">
    <source>
        <dbReference type="ARBA" id="ARBA00023136"/>
    </source>
</evidence>
<keyword evidence="2 6" id="KW-0812">Transmembrane</keyword>
<gene>
    <name evidence="8" type="ORF">WOLCODRAFT_138264</name>
</gene>
<feature type="transmembrane region" description="Helical" evidence="6">
    <location>
        <begin position="370"/>
        <end position="390"/>
    </location>
</feature>
<dbReference type="CDD" id="cd17502">
    <property type="entry name" value="MFS_Azr1_MDR_like"/>
    <property type="match status" value="1"/>
</dbReference>
<dbReference type="InterPro" id="IPR011701">
    <property type="entry name" value="MFS"/>
</dbReference>
<reference evidence="8 9" key="1">
    <citation type="journal article" date="2012" name="Science">
        <title>The Paleozoic origin of enzymatic lignin decomposition reconstructed from 31 fungal genomes.</title>
        <authorList>
            <person name="Floudas D."/>
            <person name="Binder M."/>
            <person name="Riley R."/>
            <person name="Barry K."/>
            <person name="Blanchette R.A."/>
            <person name="Henrissat B."/>
            <person name="Martinez A.T."/>
            <person name="Otillar R."/>
            <person name="Spatafora J.W."/>
            <person name="Yadav J.S."/>
            <person name="Aerts A."/>
            <person name="Benoit I."/>
            <person name="Boyd A."/>
            <person name="Carlson A."/>
            <person name="Copeland A."/>
            <person name="Coutinho P.M."/>
            <person name="de Vries R.P."/>
            <person name="Ferreira P."/>
            <person name="Findley K."/>
            <person name="Foster B."/>
            <person name="Gaskell J."/>
            <person name="Glotzer D."/>
            <person name="Gorecki P."/>
            <person name="Heitman J."/>
            <person name="Hesse C."/>
            <person name="Hori C."/>
            <person name="Igarashi K."/>
            <person name="Jurgens J.A."/>
            <person name="Kallen N."/>
            <person name="Kersten P."/>
            <person name="Kohler A."/>
            <person name="Kuees U."/>
            <person name="Kumar T.K.A."/>
            <person name="Kuo A."/>
            <person name="LaButti K."/>
            <person name="Larrondo L.F."/>
            <person name="Lindquist E."/>
            <person name="Ling A."/>
            <person name="Lombard V."/>
            <person name="Lucas S."/>
            <person name="Lundell T."/>
            <person name="Martin R."/>
            <person name="McLaughlin D.J."/>
            <person name="Morgenstern I."/>
            <person name="Morin E."/>
            <person name="Murat C."/>
            <person name="Nagy L.G."/>
            <person name="Nolan M."/>
            <person name="Ohm R.A."/>
            <person name="Patyshakuliyeva A."/>
            <person name="Rokas A."/>
            <person name="Ruiz-Duenas F.J."/>
            <person name="Sabat G."/>
            <person name="Salamov A."/>
            <person name="Samejima M."/>
            <person name="Schmutz J."/>
            <person name="Slot J.C."/>
            <person name="St John F."/>
            <person name="Stenlid J."/>
            <person name="Sun H."/>
            <person name="Sun S."/>
            <person name="Syed K."/>
            <person name="Tsang A."/>
            <person name="Wiebenga A."/>
            <person name="Young D."/>
            <person name="Pisabarro A."/>
            <person name="Eastwood D.C."/>
            <person name="Martin F."/>
            <person name="Cullen D."/>
            <person name="Grigoriev I.V."/>
            <person name="Hibbett D.S."/>
        </authorList>
    </citation>
    <scope>NUCLEOTIDE SEQUENCE [LARGE SCALE GENOMIC DNA]</scope>
    <source>
        <strain evidence="8 9">MD-104</strain>
    </source>
</reference>
<protein>
    <submittedName>
        <fullName evidence="8">MFS general substrate transporter</fullName>
    </submittedName>
</protein>
<dbReference type="InterPro" id="IPR036259">
    <property type="entry name" value="MFS_trans_sf"/>
</dbReference>
<evidence type="ECO:0000256" key="6">
    <source>
        <dbReference type="SAM" id="Phobius"/>
    </source>
</evidence>
<feature type="transmembrane region" description="Helical" evidence="6">
    <location>
        <begin position="344"/>
        <end position="363"/>
    </location>
</feature>
<dbReference type="EMBL" id="KB468135">
    <property type="protein sequence ID" value="PCH43247.1"/>
    <property type="molecule type" value="Genomic_DNA"/>
</dbReference>
<dbReference type="STRING" id="742152.A0A2H3K486"/>
<evidence type="ECO:0000256" key="5">
    <source>
        <dbReference type="SAM" id="MobiDB-lite"/>
    </source>
</evidence>
<dbReference type="Pfam" id="PF07690">
    <property type="entry name" value="MFS_1"/>
    <property type="match status" value="1"/>
</dbReference>
<feature type="transmembrane region" description="Helical" evidence="6">
    <location>
        <begin position="170"/>
        <end position="188"/>
    </location>
</feature>
<feature type="transmembrane region" description="Helical" evidence="6">
    <location>
        <begin position="41"/>
        <end position="72"/>
    </location>
</feature>
<dbReference type="PANTHER" id="PTHR23501">
    <property type="entry name" value="MAJOR FACILITATOR SUPERFAMILY"/>
    <property type="match status" value="1"/>
</dbReference>
<feature type="region of interest" description="Disordered" evidence="5">
    <location>
        <begin position="1"/>
        <end position="23"/>
    </location>
</feature>
<feature type="transmembrane region" description="Helical" evidence="6">
    <location>
        <begin position="108"/>
        <end position="127"/>
    </location>
</feature>
<keyword evidence="4 6" id="KW-0472">Membrane</keyword>
<proteinExistence type="predicted"/>
<evidence type="ECO:0000259" key="7">
    <source>
        <dbReference type="PROSITE" id="PS50850"/>
    </source>
</evidence>
<feature type="transmembrane region" description="Helical" evidence="6">
    <location>
        <begin position="235"/>
        <end position="255"/>
    </location>
</feature>
<feature type="transmembrane region" description="Helical" evidence="6">
    <location>
        <begin position="402"/>
        <end position="421"/>
    </location>
</feature>
<feature type="transmembrane region" description="Helical" evidence="6">
    <location>
        <begin position="506"/>
        <end position="528"/>
    </location>
</feature>
<comment type="subcellular location">
    <subcellularLocation>
        <location evidence="1">Membrane</location>
        <topology evidence="1">Multi-pass membrane protein</topology>
    </subcellularLocation>
</comment>
<evidence type="ECO:0000313" key="9">
    <source>
        <dbReference type="Proteomes" id="UP000218811"/>
    </source>
</evidence>
<dbReference type="GO" id="GO:0005886">
    <property type="term" value="C:plasma membrane"/>
    <property type="evidence" value="ECO:0007669"/>
    <property type="project" value="TreeGrafter"/>
</dbReference>
<evidence type="ECO:0000313" key="8">
    <source>
        <dbReference type="EMBL" id="PCH43247.1"/>
    </source>
</evidence>
<feature type="domain" description="Major facilitator superfamily (MFS) profile" evidence="7">
    <location>
        <begin position="43"/>
        <end position="529"/>
    </location>
</feature>
<keyword evidence="9" id="KW-1185">Reference proteome</keyword>
<organism evidence="8 9">
    <name type="scientific">Wolfiporia cocos (strain MD-104)</name>
    <name type="common">Brown rot fungus</name>
    <dbReference type="NCBI Taxonomy" id="742152"/>
    <lineage>
        <taxon>Eukaryota</taxon>
        <taxon>Fungi</taxon>
        <taxon>Dikarya</taxon>
        <taxon>Basidiomycota</taxon>
        <taxon>Agaricomycotina</taxon>
        <taxon>Agaricomycetes</taxon>
        <taxon>Polyporales</taxon>
        <taxon>Phaeolaceae</taxon>
        <taxon>Wolfiporia</taxon>
    </lineage>
</organism>
<dbReference type="Gene3D" id="1.20.1250.20">
    <property type="entry name" value="MFS general substrate transporter like domains"/>
    <property type="match status" value="1"/>
</dbReference>
<feature type="transmembrane region" description="Helical" evidence="6">
    <location>
        <begin position="133"/>
        <end position="158"/>
    </location>
</feature>
<evidence type="ECO:0000256" key="1">
    <source>
        <dbReference type="ARBA" id="ARBA00004141"/>
    </source>
</evidence>
<feature type="compositionally biased region" description="Basic and acidic residues" evidence="5">
    <location>
        <begin position="550"/>
        <end position="559"/>
    </location>
</feature>
<name>A0A2H3K486_WOLCO</name>
<evidence type="ECO:0000256" key="2">
    <source>
        <dbReference type="ARBA" id="ARBA00022692"/>
    </source>
</evidence>
<dbReference type="PRINTS" id="PR01036">
    <property type="entry name" value="TCRTETB"/>
</dbReference>
<dbReference type="Proteomes" id="UP000218811">
    <property type="component" value="Unassembled WGS sequence"/>
</dbReference>
<evidence type="ECO:0000256" key="3">
    <source>
        <dbReference type="ARBA" id="ARBA00022989"/>
    </source>
</evidence>
<dbReference type="OMA" id="RASWIVV"/>
<dbReference type="PANTHER" id="PTHR23501:SF43">
    <property type="entry name" value="MULTIDRUG TRANSPORTER, PUTATIVE (AFU_ORTHOLOGUE AFUA_6G03040)-RELATED"/>
    <property type="match status" value="1"/>
</dbReference>
<dbReference type="AlphaFoldDB" id="A0A2H3K486"/>
<feature type="transmembrane region" description="Helical" evidence="6">
    <location>
        <begin position="267"/>
        <end position="284"/>
    </location>
</feature>
<dbReference type="SUPFAM" id="SSF103473">
    <property type="entry name" value="MFS general substrate transporter"/>
    <property type="match status" value="1"/>
</dbReference>
<dbReference type="OrthoDB" id="10021397at2759"/>
<dbReference type="GO" id="GO:0022857">
    <property type="term" value="F:transmembrane transporter activity"/>
    <property type="evidence" value="ECO:0007669"/>
    <property type="project" value="InterPro"/>
</dbReference>
<dbReference type="Gene3D" id="1.20.1720.10">
    <property type="entry name" value="Multidrug resistance protein D"/>
    <property type="match status" value="1"/>
</dbReference>
<keyword evidence="3 6" id="KW-1133">Transmembrane helix</keyword>
<sequence length="590" mass="62842">METKAEAPDIPASPLHDHDTAPATDNDLNDERYHIHGHKRIIVVLALGLILFISALDSTIVSVALPVIGAYFDDYTQSSWIVTAYLITYTAFLPLVSKLTDILGRKPVLIFSTIFFMLWSGACGGAKSMVQLIVFRAMQGIGGSAIYSAVIVTISTIVPRAEVAMYTPMIGITYALSSVAGPLIGGAIVSHIHWGWIFFVNLPIGTVGGLLLLYGLKDPHQGPQNWLTIVRRIDWVGSILLLAMSVLLAFALQVGGTNGYPWVSAKVLAPLIVSACLLPLFVFVERRHPEPMVPPSLFNQRNFAFIIIFTLCLGAGFFTTTIFLPQRMEVVDLRSPISAGVRMLPQLLTLGVLSMLSGAAVVITRSYRLLLSIAAMLGAVGCGLLSTLSAHTHYSAQYGFEALVGVSVGVTIPVSTMVVQFSTPRRDLAPATGVQSFARQLGALVGIATDTALLNARVRRRLAGLPGLSAAAAEGIIQDPSGVLPKLPATQRAYVQQAYADGFSKVFIAGAAWLAFGALATLVLQHILPPELESVGRKRMGEAAAGTENARVDLGEVTHSEATAQRDNMLGRLSPTDGDMGPAADPPNSP</sequence>
<feature type="region of interest" description="Disordered" evidence="5">
    <location>
        <begin position="543"/>
        <end position="590"/>
    </location>
</feature>
<dbReference type="InterPro" id="IPR020846">
    <property type="entry name" value="MFS_dom"/>
</dbReference>
<accession>A0A2H3K486</accession>
<dbReference type="PROSITE" id="PS50850">
    <property type="entry name" value="MFS"/>
    <property type="match status" value="1"/>
</dbReference>